<keyword evidence="11" id="KW-1185">Reference proteome</keyword>
<dbReference type="InterPro" id="IPR017583">
    <property type="entry name" value="Tagatose/fructose_Pkinase"/>
</dbReference>
<dbReference type="GO" id="GO:0044281">
    <property type="term" value="P:small molecule metabolic process"/>
    <property type="evidence" value="ECO:0007669"/>
    <property type="project" value="UniProtKB-ARBA"/>
</dbReference>
<evidence type="ECO:0000313" key="11">
    <source>
        <dbReference type="Proteomes" id="UP000195141"/>
    </source>
</evidence>
<evidence type="ECO:0000256" key="7">
    <source>
        <dbReference type="PIRNR" id="PIRNR000535"/>
    </source>
</evidence>
<comment type="catalytic activity">
    <reaction evidence="7">
        <text>D-tagatofuranose 6-phosphate + ATP = D-tagatofuranose 1,6-bisphosphate + ADP + H(+)</text>
        <dbReference type="Rhea" id="RHEA:12420"/>
        <dbReference type="ChEBI" id="CHEBI:15378"/>
        <dbReference type="ChEBI" id="CHEBI:30616"/>
        <dbReference type="ChEBI" id="CHEBI:58694"/>
        <dbReference type="ChEBI" id="CHEBI:58695"/>
        <dbReference type="ChEBI" id="CHEBI:456216"/>
        <dbReference type="EC" id="2.7.1.144"/>
    </reaction>
</comment>
<keyword evidence="5 9" id="KW-0418">Kinase</keyword>
<gene>
    <name evidence="10" type="ORF">A5888_002396</name>
    <name evidence="9" type="ORF">A5888_002442</name>
</gene>
<proteinExistence type="inferred from homology"/>
<dbReference type="InterPro" id="IPR011611">
    <property type="entry name" value="PfkB_dom"/>
</dbReference>
<dbReference type="EMBL" id="CP147247">
    <property type="protein sequence ID" value="WYJ90639.1"/>
    <property type="molecule type" value="Genomic_DNA"/>
</dbReference>
<dbReference type="PIRSF" id="PIRSF000535">
    <property type="entry name" value="1PFK/6PFK/LacC"/>
    <property type="match status" value="1"/>
</dbReference>
<dbReference type="Gene3D" id="3.40.1190.20">
    <property type="match status" value="1"/>
</dbReference>
<comment type="pathway">
    <text evidence="7">Carbohydrate metabolism; D-tagatose 6-phosphate degradation; D-glyceraldehyde 3-phosphate and glycerone phosphate from D-tagatose 6-phosphate: step 1/2.</text>
</comment>
<dbReference type="InterPro" id="IPR029056">
    <property type="entry name" value="Ribokinase-like"/>
</dbReference>
<dbReference type="GO" id="GO:0016052">
    <property type="term" value="P:carbohydrate catabolic process"/>
    <property type="evidence" value="ECO:0007669"/>
    <property type="project" value="UniProtKB-ARBA"/>
</dbReference>
<keyword evidence="2 7" id="KW-0808">Transferase</keyword>
<sequence length="311" mass="33469">MILTITMNPSVDMSYPLPNLQLDAVNRVEQVSKTAGGKGLNVSRVLHQLDKELLATGVIGGHLGAFIKDKLSEAGISHDFTEIKEESRNSIAILHDHGQQTELLEKGPTVTQEEEERFIQHYQKLLESSSLVTISGSLAAGLSADLYEQLIALAKEKNIPVLLDTSGGALRGAVISGTPPFLIKPNETEVAELLSVDRAEKESLIEQLQHSIFQGIEWIVVSMGAAGAVAKHGDVLYRVTIPKIEVVNPVGSGDATLAGLAAGIYAGCSDEDILKWGMTTGMLNAMEEKTGCIDPQGINELFHQIQVEKIQ</sequence>
<dbReference type="Pfam" id="PF00294">
    <property type="entry name" value="PfkB"/>
    <property type="match status" value="1"/>
</dbReference>
<evidence type="ECO:0000256" key="5">
    <source>
        <dbReference type="ARBA" id="ARBA00022777"/>
    </source>
</evidence>
<comment type="similarity">
    <text evidence="7">Belongs to the carbohydrate kinase PfkB family. LacC subfamily.</text>
</comment>
<dbReference type="GO" id="GO:0005524">
    <property type="term" value="F:ATP binding"/>
    <property type="evidence" value="ECO:0007669"/>
    <property type="project" value="UniProtKB-KW"/>
</dbReference>
<dbReference type="GO" id="GO:0005829">
    <property type="term" value="C:cytosol"/>
    <property type="evidence" value="ECO:0007669"/>
    <property type="project" value="TreeGrafter"/>
</dbReference>
<dbReference type="Proteomes" id="UP000195141">
    <property type="component" value="Chromosome"/>
</dbReference>
<dbReference type="PANTHER" id="PTHR46566:SF5">
    <property type="entry name" value="1-PHOSPHOFRUCTOKINASE"/>
    <property type="match status" value="1"/>
</dbReference>
<keyword evidence="4 7" id="KW-0547">Nucleotide-binding</keyword>
<dbReference type="InterPro" id="IPR002173">
    <property type="entry name" value="Carboh/pur_kinase_PfkB_CS"/>
</dbReference>
<dbReference type="OrthoDB" id="9801219at2"/>
<comment type="similarity">
    <text evidence="1">Belongs to the carbohydrate kinase pfkB family.</text>
</comment>
<dbReference type="GO" id="GO:0008443">
    <property type="term" value="F:phosphofructokinase activity"/>
    <property type="evidence" value="ECO:0007669"/>
    <property type="project" value="TreeGrafter"/>
</dbReference>
<dbReference type="FunFam" id="3.40.1190.20:FF:000001">
    <property type="entry name" value="Phosphofructokinase"/>
    <property type="match status" value="1"/>
</dbReference>
<dbReference type="PANTHER" id="PTHR46566">
    <property type="entry name" value="1-PHOSPHOFRUCTOKINASE-RELATED"/>
    <property type="match status" value="1"/>
</dbReference>
<reference evidence="9" key="1">
    <citation type="submission" date="2017-05" db="EMBL/GenBank/DDBJ databases">
        <title>The Genome Sequence of Enterococcus sp. 9E7_DIV0242.</title>
        <authorList>
            <consortium name="The Broad Institute Genomics Platform"/>
            <consortium name="The Broad Institute Genomic Center for Infectious Diseases"/>
            <person name="Earl A."/>
            <person name="Manson A."/>
            <person name="Schwartman J."/>
            <person name="Gilmore M."/>
            <person name="Abouelleil A."/>
            <person name="Cao P."/>
            <person name="Chapman S."/>
            <person name="Cusick C."/>
            <person name="Shea T."/>
            <person name="Young S."/>
            <person name="Neafsey D."/>
            <person name="Nusbaum C."/>
            <person name="Birren B."/>
        </authorList>
    </citation>
    <scope>NUCLEOTIDE SEQUENCE [LARGE SCALE GENOMIC DNA]</scope>
    <source>
        <strain evidence="9">9E7_DIV0242</strain>
    </source>
</reference>
<evidence type="ECO:0000256" key="4">
    <source>
        <dbReference type="ARBA" id="ARBA00022741"/>
    </source>
</evidence>
<dbReference type="GO" id="GO:2001059">
    <property type="term" value="P:D-tagatose 6-phosphate catabolic process"/>
    <property type="evidence" value="ECO:0007669"/>
    <property type="project" value="UniProtKB-UniPathway"/>
</dbReference>
<reference evidence="10" key="2">
    <citation type="submission" date="2017-05" db="EMBL/GenBank/DDBJ databases">
        <authorList>
            <consortium name="The Broad Institute Genomics Platform"/>
            <consortium name="The Broad Institute Genomic Center for Infectious Diseases"/>
            <person name="Earl A."/>
            <person name="Manson A."/>
            <person name="Schwartman J."/>
            <person name="Gilmore M."/>
            <person name="Abouelleil A."/>
            <person name="Cao P."/>
            <person name="Chapman S."/>
            <person name="Cusick C."/>
            <person name="Shea T."/>
            <person name="Young S."/>
            <person name="Neafsey D."/>
            <person name="Nusbaum C."/>
            <person name="Birren B."/>
        </authorList>
    </citation>
    <scope>NUCLEOTIDE SEQUENCE</scope>
    <source>
        <strain evidence="10">9E7_DIV0242</strain>
    </source>
</reference>
<evidence type="ECO:0000313" key="10">
    <source>
        <dbReference type="EMBL" id="WYJ90639.1"/>
    </source>
</evidence>
<dbReference type="SUPFAM" id="SSF53613">
    <property type="entry name" value="Ribokinase-like"/>
    <property type="match status" value="1"/>
</dbReference>
<evidence type="ECO:0000256" key="3">
    <source>
        <dbReference type="ARBA" id="ARBA00022736"/>
    </source>
</evidence>
<dbReference type="AlphaFoldDB" id="A0A242K477"/>
<evidence type="ECO:0000256" key="6">
    <source>
        <dbReference type="ARBA" id="ARBA00022840"/>
    </source>
</evidence>
<protein>
    <recommendedName>
        <fullName evidence="7">Tagatose-6-phosphate kinase</fullName>
        <ecNumber evidence="7">2.7.1.144</ecNumber>
    </recommendedName>
</protein>
<feature type="domain" description="Carbohydrate kinase PfkB" evidence="8">
    <location>
        <begin position="22"/>
        <end position="290"/>
    </location>
</feature>
<dbReference type="UniPathway" id="UPA00704">
    <property type="reaction ID" value="UER00715"/>
</dbReference>
<reference evidence="10" key="3">
    <citation type="submission" date="2024-03" db="EMBL/GenBank/DDBJ databases">
        <title>The Genome Sequence of Enterococcus sp. DIV0242b.</title>
        <authorList>
            <consortium name="The Broad Institute Genomics Platform"/>
            <consortium name="The Broad Institute Microbial Omics Core"/>
            <consortium name="The Broad Institute Genomic Center for Infectious Diseases"/>
            <person name="Earl A."/>
            <person name="Manson A."/>
            <person name="Gilmore M."/>
            <person name="Schwartman J."/>
            <person name="Shea T."/>
            <person name="Abouelleil A."/>
            <person name="Cao P."/>
            <person name="Chapman S."/>
            <person name="Cusick C."/>
            <person name="Young S."/>
            <person name="Neafsey D."/>
            <person name="Nusbaum C."/>
            <person name="Birren B."/>
        </authorList>
    </citation>
    <scope>NUCLEOTIDE SEQUENCE</scope>
    <source>
        <strain evidence="10">9E7_DIV0242</strain>
    </source>
</reference>
<dbReference type="EMBL" id="NGMM01000004">
    <property type="protein sequence ID" value="OTP14341.1"/>
    <property type="molecule type" value="Genomic_DNA"/>
</dbReference>
<dbReference type="NCBIfam" id="TIGR03168">
    <property type="entry name" value="1-PFK"/>
    <property type="match status" value="1"/>
</dbReference>
<organism evidence="9">
    <name type="scientific">Candidatus Enterococcus clewellii</name>
    <dbReference type="NCBI Taxonomy" id="1834193"/>
    <lineage>
        <taxon>Bacteria</taxon>
        <taxon>Bacillati</taxon>
        <taxon>Bacillota</taxon>
        <taxon>Bacilli</taxon>
        <taxon>Lactobacillales</taxon>
        <taxon>Enterococcaceae</taxon>
        <taxon>Enterococcus</taxon>
    </lineage>
</organism>
<dbReference type="GO" id="GO:0009024">
    <property type="term" value="F:tagatose-6-phosphate kinase activity"/>
    <property type="evidence" value="ECO:0007669"/>
    <property type="project" value="UniProtKB-EC"/>
</dbReference>
<accession>A0A242K477</accession>
<dbReference type="PROSITE" id="PS00584">
    <property type="entry name" value="PFKB_KINASES_2"/>
    <property type="match status" value="1"/>
</dbReference>
<keyword evidence="6 7" id="KW-0067">ATP-binding</keyword>
<keyword evidence="3 7" id="KW-0423">Lactose metabolism</keyword>
<evidence type="ECO:0000259" key="8">
    <source>
        <dbReference type="Pfam" id="PF00294"/>
    </source>
</evidence>
<dbReference type="RefSeq" id="WP_086349506.1">
    <property type="nucleotide sequence ID" value="NZ_CP147247.1"/>
</dbReference>
<dbReference type="CDD" id="cd01164">
    <property type="entry name" value="FruK_PfkB_like"/>
    <property type="match status" value="1"/>
</dbReference>
<dbReference type="EC" id="2.7.1.144" evidence="7"/>
<evidence type="ECO:0000256" key="1">
    <source>
        <dbReference type="ARBA" id="ARBA00005380"/>
    </source>
</evidence>
<dbReference type="GO" id="GO:0005988">
    <property type="term" value="P:lactose metabolic process"/>
    <property type="evidence" value="ECO:0007669"/>
    <property type="project" value="UniProtKB-KW"/>
</dbReference>
<evidence type="ECO:0000313" key="9">
    <source>
        <dbReference type="EMBL" id="OTP14341.1"/>
    </source>
</evidence>
<evidence type="ECO:0000256" key="2">
    <source>
        <dbReference type="ARBA" id="ARBA00022679"/>
    </source>
</evidence>
<name>A0A242K477_9ENTE</name>